<feature type="region of interest" description="Disordered" evidence="10">
    <location>
        <begin position="1"/>
        <end position="33"/>
    </location>
</feature>
<keyword evidence="4" id="KW-0001">2Fe-2S</keyword>
<dbReference type="SUPFAM" id="SSF54292">
    <property type="entry name" value="2Fe-2S ferredoxin-like"/>
    <property type="match status" value="1"/>
</dbReference>
<dbReference type="InterPro" id="IPR050123">
    <property type="entry name" value="Prok_molybdopt-oxidoreductase"/>
</dbReference>
<comment type="similarity">
    <text evidence="2">In the C-terminal section; belongs to the prokaryotic molybdopterin-containing oxidoreductase family.</text>
</comment>
<dbReference type="SUPFAM" id="SSF54862">
    <property type="entry name" value="4Fe-4S ferredoxins"/>
    <property type="match status" value="1"/>
</dbReference>
<evidence type="ECO:0000256" key="10">
    <source>
        <dbReference type="SAM" id="MobiDB-lite"/>
    </source>
</evidence>
<dbReference type="InterPro" id="IPR001041">
    <property type="entry name" value="2Fe-2S_ferredoxin-type"/>
</dbReference>
<dbReference type="PROSITE" id="PS51085">
    <property type="entry name" value="2FE2S_FER_2"/>
    <property type="match status" value="1"/>
</dbReference>
<dbReference type="Proteomes" id="UP000247811">
    <property type="component" value="Unassembled WGS sequence"/>
</dbReference>
<evidence type="ECO:0000259" key="12">
    <source>
        <dbReference type="PROSITE" id="PS51379"/>
    </source>
</evidence>
<dbReference type="InterPro" id="IPR036010">
    <property type="entry name" value="2Fe-2S_ferredoxin-like_sf"/>
</dbReference>
<evidence type="ECO:0000259" key="14">
    <source>
        <dbReference type="PROSITE" id="PS51839"/>
    </source>
</evidence>
<reference evidence="15 16" key="1">
    <citation type="submission" date="2018-05" db="EMBL/GenBank/DDBJ databases">
        <title>Genomic Encyclopedia of Type Strains, Phase IV (KMG-IV): sequencing the most valuable type-strain genomes for metagenomic binning, comparative biology and taxonomic classification.</title>
        <authorList>
            <person name="Goeker M."/>
        </authorList>
    </citation>
    <scope>NUCLEOTIDE SEQUENCE [LARGE SCALE GENOMIC DNA]</scope>
    <source>
        <strain evidence="15 16">DSM 566</strain>
    </source>
</reference>
<dbReference type="InterPro" id="IPR017900">
    <property type="entry name" value="4Fe4S_Fe_S_CS"/>
</dbReference>
<dbReference type="Pfam" id="PF12838">
    <property type="entry name" value="Fer4_7"/>
    <property type="match status" value="1"/>
</dbReference>
<evidence type="ECO:0000256" key="3">
    <source>
        <dbReference type="ARBA" id="ARBA00022485"/>
    </source>
</evidence>
<dbReference type="GO" id="GO:0016020">
    <property type="term" value="C:membrane"/>
    <property type="evidence" value="ECO:0007669"/>
    <property type="project" value="TreeGrafter"/>
</dbReference>
<dbReference type="PIRSF" id="PIRSF036643">
    <property type="entry name" value="FDH_alpha"/>
    <property type="match status" value="1"/>
</dbReference>
<dbReference type="PANTHER" id="PTHR43105">
    <property type="entry name" value="RESPIRATORY NITRATE REDUCTASE"/>
    <property type="match status" value="1"/>
</dbReference>
<dbReference type="GO" id="GO:0008863">
    <property type="term" value="F:formate dehydrogenase (NAD+) activity"/>
    <property type="evidence" value="ECO:0007669"/>
    <property type="project" value="InterPro"/>
</dbReference>
<keyword evidence="8" id="KW-0408">Iron</keyword>
<protein>
    <submittedName>
        <fullName evidence="15">Formate dehydrogenase alpha subunit</fullName>
    </submittedName>
</protein>
<dbReference type="SUPFAM" id="SSF53706">
    <property type="entry name" value="Formate dehydrogenase/DMSO reductase, domains 1-3"/>
    <property type="match status" value="1"/>
</dbReference>
<evidence type="ECO:0000259" key="11">
    <source>
        <dbReference type="PROSITE" id="PS51085"/>
    </source>
</evidence>
<dbReference type="Pfam" id="PF00384">
    <property type="entry name" value="Molybdopterin"/>
    <property type="match status" value="1"/>
</dbReference>
<dbReference type="PROSITE" id="PS51379">
    <property type="entry name" value="4FE4S_FER_2"/>
    <property type="match status" value="2"/>
</dbReference>
<proteinExistence type="inferred from homology"/>
<dbReference type="OrthoDB" id="7376058at2"/>
<dbReference type="CDD" id="cd00207">
    <property type="entry name" value="fer2"/>
    <property type="match status" value="1"/>
</dbReference>
<dbReference type="Pfam" id="PF13510">
    <property type="entry name" value="Fer2_4"/>
    <property type="match status" value="1"/>
</dbReference>
<keyword evidence="5" id="KW-0479">Metal-binding</keyword>
<dbReference type="InterPro" id="IPR006657">
    <property type="entry name" value="MoPterin_dinucl-bd_dom"/>
</dbReference>
<dbReference type="SMART" id="SM00929">
    <property type="entry name" value="NADH-G_4Fe-4S_3"/>
    <property type="match status" value="1"/>
</dbReference>
<dbReference type="GO" id="GO:0051539">
    <property type="term" value="F:4 iron, 4 sulfur cluster binding"/>
    <property type="evidence" value="ECO:0007669"/>
    <property type="project" value="UniProtKB-KW"/>
</dbReference>
<dbReference type="Pfam" id="PF04879">
    <property type="entry name" value="Molybdop_Fe4S4"/>
    <property type="match status" value="1"/>
</dbReference>
<dbReference type="InterPro" id="IPR019574">
    <property type="entry name" value="NADH_UbQ_OxRdtase_Gsu_4Fe4S-bd"/>
</dbReference>
<dbReference type="InterPro" id="IPR006963">
    <property type="entry name" value="Mopterin_OxRdtase_4Fe-4S_dom"/>
</dbReference>
<dbReference type="InterPro" id="IPR009010">
    <property type="entry name" value="Asp_de-COase-like_dom_sf"/>
</dbReference>
<dbReference type="CDD" id="cd00508">
    <property type="entry name" value="MopB_CT_Fdh-Nap-like"/>
    <property type="match status" value="1"/>
</dbReference>
<dbReference type="FunFam" id="3.30.70.20:FF:000035">
    <property type="entry name" value="Iron hydrogenase 1"/>
    <property type="match status" value="1"/>
</dbReference>
<dbReference type="InterPro" id="IPR017896">
    <property type="entry name" value="4Fe4S_Fe-S-bd"/>
</dbReference>
<evidence type="ECO:0000259" key="13">
    <source>
        <dbReference type="PROSITE" id="PS51669"/>
    </source>
</evidence>
<dbReference type="GO" id="GO:0043546">
    <property type="term" value="F:molybdopterin cofactor binding"/>
    <property type="evidence" value="ECO:0007669"/>
    <property type="project" value="InterPro"/>
</dbReference>
<gene>
    <name evidence="15" type="ORF">C7444_11853</name>
</gene>
<dbReference type="InterPro" id="IPR006655">
    <property type="entry name" value="Mopterin_OxRdtase_prok_CS"/>
</dbReference>
<dbReference type="NCBIfam" id="TIGR01591">
    <property type="entry name" value="Fdh-alpha"/>
    <property type="match status" value="1"/>
</dbReference>
<dbReference type="Pfam" id="PF10588">
    <property type="entry name" value="NADH-G_4Fe-4S_3"/>
    <property type="match status" value="1"/>
</dbReference>
<feature type="domain" description="2Fe-2S ferredoxin-type" evidence="11">
    <location>
        <begin position="34"/>
        <end position="112"/>
    </location>
</feature>
<dbReference type="Gene3D" id="2.40.40.20">
    <property type="match status" value="1"/>
</dbReference>
<dbReference type="SUPFAM" id="SSF50692">
    <property type="entry name" value="ADC-like"/>
    <property type="match status" value="1"/>
</dbReference>
<dbReference type="RefSeq" id="WP_110401944.1">
    <property type="nucleotide sequence ID" value="NZ_QJJS01000018.1"/>
</dbReference>
<organism evidence="15 16">
    <name type="scientific">Sphaerotilus hippei</name>
    <dbReference type="NCBI Taxonomy" id="744406"/>
    <lineage>
        <taxon>Bacteria</taxon>
        <taxon>Pseudomonadati</taxon>
        <taxon>Pseudomonadota</taxon>
        <taxon>Betaproteobacteria</taxon>
        <taxon>Burkholderiales</taxon>
        <taxon>Sphaerotilaceae</taxon>
        <taxon>Sphaerotilus</taxon>
    </lineage>
</organism>
<feature type="domain" description="4Fe-4S Mo/W bis-MGD-type" evidence="13">
    <location>
        <begin position="261"/>
        <end position="317"/>
    </location>
</feature>
<dbReference type="Gene3D" id="3.30.70.20">
    <property type="match status" value="1"/>
</dbReference>
<evidence type="ECO:0000256" key="8">
    <source>
        <dbReference type="ARBA" id="ARBA00023004"/>
    </source>
</evidence>
<evidence type="ECO:0000313" key="15">
    <source>
        <dbReference type="EMBL" id="PXW93684.1"/>
    </source>
</evidence>
<dbReference type="SMART" id="SM00926">
    <property type="entry name" value="Molybdop_Fe4S4"/>
    <property type="match status" value="1"/>
</dbReference>
<dbReference type="AlphaFoldDB" id="A0A318H7D8"/>
<dbReference type="PROSITE" id="PS00932">
    <property type="entry name" value="MOLYBDOPTERIN_PROK_3"/>
    <property type="match status" value="1"/>
</dbReference>
<keyword evidence="7" id="KW-0560">Oxidoreductase</keyword>
<dbReference type="GO" id="GO:1990204">
    <property type="term" value="C:oxidoreductase complex"/>
    <property type="evidence" value="ECO:0007669"/>
    <property type="project" value="UniProtKB-ARBA"/>
</dbReference>
<dbReference type="Gene3D" id="2.20.25.90">
    <property type="entry name" value="ADC-like domains"/>
    <property type="match status" value="1"/>
</dbReference>
<accession>A0A318H7D8</accession>
<feature type="domain" description="4Fe-4S ferredoxin-type" evidence="12">
    <location>
        <begin position="225"/>
        <end position="254"/>
    </location>
</feature>
<dbReference type="EMBL" id="QJJS01000018">
    <property type="protein sequence ID" value="PXW93684.1"/>
    <property type="molecule type" value="Genomic_DNA"/>
</dbReference>
<dbReference type="GO" id="GO:0046872">
    <property type="term" value="F:metal ion binding"/>
    <property type="evidence" value="ECO:0007669"/>
    <property type="project" value="UniProtKB-KW"/>
</dbReference>
<feature type="domain" description="4Fe-4S ferredoxin-type" evidence="12">
    <location>
        <begin position="182"/>
        <end position="213"/>
    </location>
</feature>
<dbReference type="Gene3D" id="3.40.50.740">
    <property type="match status" value="1"/>
</dbReference>
<dbReference type="PANTHER" id="PTHR43105:SF14">
    <property type="entry name" value="FORMATE DEHYDROGENASE H"/>
    <property type="match status" value="1"/>
</dbReference>
<evidence type="ECO:0000256" key="5">
    <source>
        <dbReference type="ARBA" id="ARBA00022723"/>
    </source>
</evidence>
<sequence>MNAPARPIHFHPVRPRTATCHDVDHGTPASTSSESLTLTIDGFEVTVPRGTSLMRAAVDAGIQVPRLCATDSLEPFGSCRLCLVEIDGRRGYPASCTTPAEAGMNVRTQSPKLQDLRKGVMELYISDHPLDCLTCAANGDCELQDMAGVVGLRNVRYGVGETAVAGITGRHHLAHAKDESNPYFTYDPSKCIVCNRCVRACEETQGSFALTLSGRGFESRVSAGMDEPFMQSECVSCGACVQACPTATLTEKTVIELGQPEHAIITTCAYCGVGCGFKAEMKGTQVVRMTPWKDGKANEGHSCIKGRFAWGYATHKDRLTKPMIREKITDPWREVSWDEALDHAAGEFRRIQGTYGRDAVGGITSSRCTNEETYLVQKLIRAAFGTNNVDTCARVCHSPTGYGLGQTFGTSAGTQTFKSVEHSDVVMVIGANPSEGHPVFASRLKKRLRQGARLIVIDPRRIELVDSPHVHADHHLQLRPGTNVAVISALAHVIVTEGLVDEAYVAERCDPKSFAQWRDFVARPENSPEAMAEVCGVPAEQLRGAARLYARRGNSAIYYGLGVTEHAQGSTMVIGIANLAMATGNVGREGVGVNPLRGQNNVQGSCDMGSFPHELPGYRHISDTTVRTQFDAAWGVTLNPEPGLRIPNMLDAALEGSFKALYVQGEDPAQSDPDTRHVAAALSAMECVVVQDLFLNETAKYAHVFLPGASFLEKDGTFTNAERRISRVRQVMPPLAGLADWQVTQKFANALGYPMHYEHPEQIMAEIAALTPSFAGVSYEKIERLGSVQWPCNDDTAEAGTPIMHVDHFVRGQGRFLITQYVATDEKVTRRFPLILTTGRVLSQYNVGAQTRRTDNSRWHEEDRLEIHPHDAQERGIQDGDWVGIGSRSGDTVLRADVTERVQPGVVYTTFHFPESGANVITTDSSDWATNCPEYKVTAVQVSKVSQLSGWQQDFATFSREQQDLLARARAAEPEVAK</sequence>
<dbReference type="GO" id="GO:0022904">
    <property type="term" value="P:respiratory electron transport chain"/>
    <property type="evidence" value="ECO:0007669"/>
    <property type="project" value="TreeGrafter"/>
</dbReference>
<evidence type="ECO:0000256" key="4">
    <source>
        <dbReference type="ARBA" id="ARBA00022714"/>
    </source>
</evidence>
<keyword evidence="3" id="KW-0004">4Fe-4S</keyword>
<dbReference type="PROSITE" id="PS51669">
    <property type="entry name" value="4FE4S_MOW_BIS_MGD"/>
    <property type="match status" value="1"/>
</dbReference>
<dbReference type="PROSITE" id="PS51839">
    <property type="entry name" value="4FE4S_HC3"/>
    <property type="match status" value="1"/>
</dbReference>
<evidence type="ECO:0000313" key="16">
    <source>
        <dbReference type="Proteomes" id="UP000247811"/>
    </source>
</evidence>
<keyword evidence="16" id="KW-1185">Reference proteome</keyword>
<dbReference type="FunFam" id="3.10.20.740:FF:000005">
    <property type="entry name" value="NADH:ubiquinone oxidoreductase subunit"/>
    <property type="match status" value="1"/>
</dbReference>
<evidence type="ECO:0000256" key="7">
    <source>
        <dbReference type="ARBA" id="ARBA00023002"/>
    </source>
</evidence>
<dbReference type="Pfam" id="PF01568">
    <property type="entry name" value="Molydop_binding"/>
    <property type="match status" value="1"/>
</dbReference>
<dbReference type="GO" id="GO:0003954">
    <property type="term" value="F:NADH dehydrogenase activity"/>
    <property type="evidence" value="ECO:0007669"/>
    <property type="project" value="TreeGrafter"/>
</dbReference>
<dbReference type="PROSITE" id="PS00198">
    <property type="entry name" value="4FE4S_FER_1"/>
    <property type="match status" value="1"/>
</dbReference>
<dbReference type="FunFam" id="2.20.25.90:FF:000001">
    <property type="entry name" value="Formate dehydrogenase subunit alpha"/>
    <property type="match status" value="1"/>
</dbReference>
<feature type="domain" description="4Fe-4S His(Cys)3-ligated-type" evidence="14">
    <location>
        <begin position="112"/>
        <end position="151"/>
    </location>
</feature>
<evidence type="ECO:0000256" key="1">
    <source>
        <dbReference type="ARBA" id="ARBA00005404"/>
    </source>
</evidence>
<dbReference type="CDD" id="cd02753">
    <property type="entry name" value="MopB_Formate-Dh-H"/>
    <property type="match status" value="1"/>
</dbReference>
<dbReference type="InterPro" id="IPR006478">
    <property type="entry name" value="Formate_DH_asu"/>
</dbReference>
<keyword evidence="6" id="KW-0677">Repeat</keyword>
<dbReference type="InterPro" id="IPR006656">
    <property type="entry name" value="Mopterin_OxRdtase"/>
</dbReference>
<dbReference type="GO" id="GO:0051537">
    <property type="term" value="F:2 iron, 2 sulfur cluster binding"/>
    <property type="evidence" value="ECO:0007669"/>
    <property type="project" value="UniProtKB-KW"/>
</dbReference>
<comment type="caution">
    <text evidence="15">The sequence shown here is derived from an EMBL/GenBank/DDBJ whole genome shotgun (WGS) entry which is preliminary data.</text>
</comment>
<evidence type="ECO:0000256" key="9">
    <source>
        <dbReference type="ARBA" id="ARBA00023014"/>
    </source>
</evidence>
<dbReference type="Gene3D" id="3.40.228.10">
    <property type="entry name" value="Dimethylsulfoxide Reductase, domain 2"/>
    <property type="match status" value="1"/>
</dbReference>
<dbReference type="Gene3D" id="3.10.20.740">
    <property type="match status" value="1"/>
</dbReference>
<dbReference type="InterPro" id="IPR041924">
    <property type="entry name" value="Formate_Dh-H_N"/>
</dbReference>
<evidence type="ECO:0000256" key="6">
    <source>
        <dbReference type="ARBA" id="ARBA00022737"/>
    </source>
</evidence>
<keyword evidence="9" id="KW-0411">Iron-sulfur</keyword>
<name>A0A318H7D8_9BURK</name>
<evidence type="ECO:0000256" key="2">
    <source>
        <dbReference type="ARBA" id="ARBA00007023"/>
    </source>
</evidence>
<dbReference type="GO" id="GO:0015942">
    <property type="term" value="P:formate metabolic process"/>
    <property type="evidence" value="ECO:0007669"/>
    <property type="project" value="InterPro"/>
</dbReference>
<comment type="similarity">
    <text evidence="1">Belongs to the complex I 75 kDa subunit family.</text>
</comment>